<feature type="compositionally biased region" description="Low complexity" evidence="6">
    <location>
        <begin position="59"/>
        <end position="73"/>
    </location>
</feature>
<dbReference type="AlphaFoldDB" id="A0A1V8TPL0"/>
<evidence type="ECO:0000256" key="6">
    <source>
        <dbReference type="SAM" id="MobiDB-lite"/>
    </source>
</evidence>
<evidence type="ECO:0000313" key="10">
    <source>
        <dbReference type="Proteomes" id="UP000192596"/>
    </source>
</evidence>
<evidence type="ECO:0008006" key="11">
    <source>
        <dbReference type="Google" id="ProtNLM"/>
    </source>
</evidence>
<reference evidence="10" key="1">
    <citation type="submission" date="2017-03" db="EMBL/GenBank/DDBJ databases">
        <title>Genomes of endolithic fungi from Antarctica.</title>
        <authorList>
            <person name="Coleine C."/>
            <person name="Masonjones S."/>
            <person name="Stajich J.E."/>
        </authorList>
    </citation>
    <scope>NUCLEOTIDE SEQUENCE [LARGE SCALE GENOMIC DNA]</scope>
    <source>
        <strain evidence="10">CCFEE 5527</strain>
    </source>
</reference>
<accession>A0A1V8TPL0</accession>
<dbReference type="STRING" id="1507870.A0A1V8TPL0"/>
<organism evidence="9 10">
    <name type="scientific">Cryoendolithus antarcticus</name>
    <dbReference type="NCBI Taxonomy" id="1507870"/>
    <lineage>
        <taxon>Eukaryota</taxon>
        <taxon>Fungi</taxon>
        <taxon>Dikarya</taxon>
        <taxon>Ascomycota</taxon>
        <taxon>Pezizomycotina</taxon>
        <taxon>Dothideomycetes</taxon>
        <taxon>Dothideomycetidae</taxon>
        <taxon>Cladosporiales</taxon>
        <taxon>Cladosporiaceae</taxon>
        <taxon>Cryoendolithus</taxon>
    </lineage>
</organism>
<keyword evidence="10" id="KW-1185">Reference proteome</keyword>
<evidence type="ECO:0000313" key="9">
    <source>
        <dbReference type="EMBL" id="OQO13254.1"/>
    </source>
</evidence>
<evidence type="ECO:0000259" key="7">
    <source>
        <dbReference type="Pfam" id="PF07967"/>
    </source>
</evidence>
<feature type="compositionally biased region" description="Basic and acidic residues" evidence="6">
    <location>
        <begin position="99"/>
        <end position="111"/>
    </location>
</feature>
<feature type="region of interest" description="Disordered" evidence="6">
    <location>
        <begin position="45"/>
        <end position="114"/>
    </location>
</feature>
<feature type="compositionally biased region" description="Acidic residues" evidence="6">
    <location>
        <begin position="192"/>
        <end position="201"/>
    </location>
</feature>
<name>A0A1V8TPL0_9PEZI</name>
<dbReference type="OrthoDB" id="2592092at2759"/>
<keyword evidence="2" id="KW-0479">Metal-binding</keyword>
<dbReference type="Pfam" id="PF07967">
    <property type="entry name" value="zf-C3HC"/>
    <property type="match status" value="1"/>
</dbReference>
<protein>
    <recommendedName>
        <fullName evidence="11">C3HC-type domain-containing protein</fullName>
    </recommendedName>
</protein>
<feature type="region of interest" description="Disordered" evidence="6">
    <location>
        <begin position="180"/>
        <end position="201"/>
    </location>
</feature>
<dbReference type="EMBL" id="NAJO01000003">
    <property type="protein sequence ID" value="OQO13254.1"/>
    <property type="molecule type" value="Genomic_DNA"/>
</dbReference>
<feature type="domain" description="NuBaID C-terminal" evidence="8">
    <location>
        <begin position="309"/>
        <end position="392"/>
    </location>
</feature>
<dbReference type="GO" id="GO:0008270">
    <property type="term" value="F:zinc ion binding"/>
    <property type="evidence" value="ECO:0007669"/>
    <property type="project" value="UniProtKB-KW"/>
</dbReference>
<keyword evidence="3" id="KW-0863">Zinc-finger</keyword>
<feature type="domain" description="C3HC-type" evidence="7">
    <location>
        <begin position="116"/>
        <end position="265"/>
    </location>
</feature>
<feature type="region of interest" description="Disordered" evidence="6">
    <location>
        <begin position="411"/>
        <end position="458"/>
    </location>
</feature>
<dbReference type="InterPro" id="IPR012935">
    <property type="entry name" value="NuBaID_N"/>
</dbReference>
<dbReference type="GO" id="GO:0005634">
    <property type="term" value="C:nucleus"/>
    <property type="evidence" value="ECO:0007669"/>
    <property type="project" value="UniProtKB-SubCell"/>
</dbReference>
<dbReference type="PANTHER" id="PTHR15835">
    <property type="entry name" value="NUCLEAR-INTERACTING PARTNER OF ALK"/>
    <property type="match status" value="1"/>
</dbReference>
<keyword evidence="4" id="KW-0862">Zinc</keyword>
<evidence type="ECO:0000256" key="5">
    <source>
        <dbReference type="ARBA" id="ARBA00023242"/>
    </source>
</evidence>
<dbReference type="InParanoid" id="A0A1V8TPL0"/>
<dbReference type="InterPro" id="IPR013909">
    <property type="entry name" value="NuBaID_C"/>
</dbReference>
<comment type="subcellular location">
    <subcellularLocation>
        <location evidence="1">Nucleus</location>
    </subcellularLocation>
</comment>
<gene>
    <name evidence="9" type="ORF">B0A48_01482</name>
</gene>
<keyword evidence="5" id="KW-0539">Nucleus</keyword>
<dbReference type="Proteomes" id="UP000192596">
    <property type="component" value="Unassembled WGS sequence"/>
</dbReference>
<proteinExistence type="predicted"/>
<evidence type="ECO:0000256" key="1">
    <source>
        <dbReference type="ARBA" id="ARBA00004123"/>
    </source>
</evidence>
<evidence type="ECO:0000256" key="4">
    <source>
        <dbReference type="ARBA" id="ARBA00022833"/>
    </source>
</evidence>
<feature type="compositionally biased region" description="Basic and acidic residues" evidence="6">
    <location>
        <begin position="411"/>
        <end position="422"/>
    </location>
</feature>
<dbReference type="PANTHER" id="PTHR15835:SF6">
    <property type="entry name" value="ZINC FINGER C3HC-TYPE PROTEIN 1"/>
    <property type="match status" value="1"/>
</dbReference>
<evidence type="ECO:0000259" key="8">
    <source>
        <dbReference type="Pfam" id="PF08600"/>
    </source>
</evidence>
<dbReference type="Pfam" id="PF08600">
    <property type="entry name" value="NuBaID_C"/>
    <property type="match status" value="1"/>
</dbReference>
<evidence type="ECO:0000256" key="2">
    <source>
        <dbReference type="ARBA" id="ARBA00022723"/>
    </source>
</evidence>
<comment type="caution">
    <text evidence="9">The sequence shown here is derived from an EMBL/GenBank/DDBJ whole genome shotgun (WGS) entry which is preliminary data.</text>
</comment>
<sequence length="480" mass="53147">MHDSLTTTKRKFHKLLDTINASSNALPIPEGNVSATAIPLTARQRLDAASERAKKRPRTTGASTTSLTSTFSSDIGRRSHTPAASLSRRLLIPRNMGSRKNDSKSDDDRELPNFSPWSHEQFLARLKTFSKVSYWQPRPAAIGELKWAKQGWQCVDVNTVACKGGCERRVVVKLERAATGGANGTADGRGDAEDDDAEDEADAEKLELALVQRYADEITNGHAPHCMWRRAGCKDDIYRLSLVRPVIWQPALRARYISLLQIADSIKNVAIRSLPRDDSALLPPEKLADELPANVLSSPDADQTLKCTALGIALHGWRGESELDIDLLHCDACFQRIGLWMYQPGYVPGRGVLSAEDNDGAEPEQATINLLEMHRMHCPWQNAGSQAASGTFEGMNASRILNRVVSTYAREQRRRSEQNGKDDECDVESTDLIGGAVNDSDVVKKPSAAEIDQMDKERESKLRRLKRLFTVHRSSKVVAK</sequence>
<evidence type="ECO:0000256" key="3">
    <source>
        <dbReference type="ARBA" id="ARBA00022771"/>
    </source>
</evidence>